<evidence type="ECO:0000313" key="2">
    <source>
        <dbReference type="Proteomes" id="UP000028623"/>
    </source>
</evidence>
<comment type="caution">
    <text evidence="1">The sequence shown here is derived from an EMBL/GenBank/DDBJ whole genome shotgun (WGS) entry which is preliminary data.</text>
</comment>
<dbReference type="AlphaFoldDB" id="A0A085BH97"/>
<evidence type="ECO:0000313" key="1">
    <source>
        <dbReference type="EMBL" id="KFC21842.1"/>
    </source>
</evidence>
<organism evidence="1 2">
    <name type="scientific">Epilithonimonas lactis</name>
    <dbReference type="NCBI Taxonomy" id="421072"/>
    <lineage>
        <taxon>Bacteria</taxon>
        <taxon>Pseudomonadati</taxon>
        <taxon>Bacteroidota</taxon>
        <taxon>Flavobacteriia</taxon>
        <taxon>Flavobacteriales</taxon>
        <taxon>Weeksellaceae</taxon>
        <taxon>Chryseobacterium group</taxon>
        <taxon>Epilithonimonas</taxon>
    </lineage>
</organism>
<sequence length="67" mass="7491">MDVKGFYSAQCVSDGNGYPFCLGWEKLGNKKIIVDSAVPALDKARERTRPKKYLNIKLLAQIFLITG</sequence>
<dbReference type="Proteomes" id="UP000028623">
    <property type="component" value="Unassembled WGS sequence"/>
</dbReference>
<gene>
    <name evidence="1" type="ORF">IO89_07590</name>
</gene>
<name>A0A085BH97_9FLAO</name>
<accession>A0A085BH97</accession>
<keyword evidence="2" id="KW-1185">Reference proteome</keyword>
<dbReference type="EMBL" id="JPLY01000003">
    <property type="protein sequence ID" value="KFC21842.1"/>
    <property type="molecule type" value="Genomic_DNA"/>
</dbReference>
<reference evidence="1 2" key="1">
    <citation type="submission" date="2014-07" db="EMBL/GenBank/DDBJ databases">
        <title>Epilithonimonas lactis LMG 22401 Genome.</title>
        <authorList>
            <person name="Pipes S.E."/>
            <person name="Stropko S.J."/>
        </authorList>
    </citation>
    <scope>NUCLEOTIDE SEQUENCE [LARGE SCALE GENOMIC DNA]</scope>
    <source>
        <strain evidence="1 2">LMG 24401</strain>
    </source>
</reference>
<proteinExistence type="predicted"/>
<protein>
    <submittedName>
        <fullName evidence="1">Uncharacterized protein</fullName>
    </submittedName>
</protein>